<dbReference type="AlphaFoldDB" id="A0A645INM9"/>
<feature type="transmembrane region" description="Helical" evidence="1">
    <location>
        <begin position="82"/>
        <end position="104"/>
    </location>
</feature>
<name>A0A645INM9_9ZZZZ</name>
<keyword evidence="1" id="KW-0812">Transmembrane</keyword>
<keyword evidence="1" id="KW-1133">Transmembrane helix</keyword>
<proteinExistence type="predicted"/>
<organism evidence="2">
    <name type="scientific">bioreactor metagenome</name>
    <dbReference type="NCBI Taxonomy" id="1076179"/>
    <lineage>
        <taxon>unclassified sequences</taxon>
        <taxon>metagenomes</taxon>
        <taxon>ecological metagenomes</taxon>
    </lineage>
</organism>
<keyword evidence="1" id="KW-0472">Membrane</keyword>
<feature type="transmembrane region" description="Helical" evidence="1">
    <location>
        <begin position="52"/>
        <end position="70"/>
    </location>
</feature>
<evidence type="ECO:0000313" key="2">
    <source>
        <dbReference type="EMBL" id="MPN52847.1"/>
    </source>
</evidence>
<dbReference type="EMBL" id="VSSQ01119350">
    <property type="protein sequence ID" value="MPN52847.1"/>
    <property type="molecule type" value="Genomic_DNA"/>
</dbReference>
<sequence length="141" mass="15506">MIARFHSHKGAVGILLVGLGGVFVLIRAHQLPAVVLEPFILLHGLLNGHDLHALRGLVAAMAYLVVYEHYGPVALMLFGGGYAHRLHSLLYVLGSVFELVYDLLLPYDPVLVQIDIRSVLSLLVEGFLYGSFTILHDMHSL</sequence>
<evidence type="ECO:0000256" key="1">
    <source>
        <dbReference type="SAM" id="Phobius"/>
    </source>
</evidence>
<accession>A0A645INM9</accession>
<protein>
    <submittedName>
        <fullName evidence="2">Uncharacterized protein</fullName>
    </submittedName>
</protein>
<comment type="caution">
    <text evidence="2">The sequence shown here is derived from an EMBL/GenBank/DDBJ whole genome shotgun (WGS) entry which is preliminary data.</text>
</comment>
<reference evidence="2" key="1">
    <citation type="submission" date="2019-08" db="EMBL/GenBank/DDBJ databases">
        <authorList>
            <person name="Kucharzyk K."/>
            <person name="Murdoch R.W."/>
            <person name="Higgins S."/>
            <person name="Loffler F."/>
        </authorList>
    </citation>
    <scope>NUCLEOTIDE SEQUENCE</scope>
</reference>
<gene>
    <name evidence="2" type="ORF">SDC9_200510</name>
</gene>